<accession>A0A3L7AAJ4</accession>
<feature type="transmembrane region" description="Helical" evidence="2">
    <location>
        <begin position="77"/>
        <end position="97"/>
    </location>
</feature>
<dbReference type="RefSeq" id="WP_121647933.1">
    <property type="nucleotide sequence ID" value="NZ_RCUX01000004.1"/>
</dbReference>
<keyword evidence="5" id="KW-1185">Reference proteome</keyword>
<dbReference type="OrthoDB" id="5244233at2"/>
<keyword evidence="2" id="KW-0472">Membrane</keyword>
<gene>
    <name evidence="4" type="ORF">D9V32_05635</name>
</gene>
<dbReference type="Pfam" id="PF10708">
    <property type="entry name" value="DUF2510"/>
    <property type="match status" value="1"/>
</dbReference>
<proteinExistence type="predicted"/>
<dbReference type="EMBL" id="RCUX01000004">
    <property type="protein sequence ID" value="RLP76352.1"/>
    <property type="molecule type" value="Genomic_DNA"/>
</dbReference>
<feature type="region of interest" description="Disordered" evidence="1">
    <location>
        <begin position="36"/>
        <end position="56"/>
    </location>
</feature>
<comment type="caution">
    <text evidence="4">The sequence shown here is derived from an EMBL/GenBank/DDBJ whole genome shotgun (WGS) entry which is preliminary data.</text>
</comment>
<feature type="region of interest" description="Disordered" evidence="1">
    <location>
        <begin position="1"/>
        <end position="20"/>
    </location>
</feature>
<dbReference type="Proteomes" id="UP000272503">
    <property type="component" value="Unassembled WGS sequence"/>
</dbReference>
<protein>
    <submittedName>
        <fullName evidence="4">DUF2510 domain-containing protein</fullName>
    </submittedName>
</protein>
<reference evidence="4 5" key="1">
    <citation type="submission" date="2018-10" db="EMBL/GenBank/DDBJ databases">
        <authorList>
            <person name="Li J."/>
        </authorList>
    </citation>
    <scope>NUCLEOTIDE SEQUENCE [LARGE SCALE GENOMIC DNA]</scope>
    <source>
        <strain evidence="4 5">IF 016277</strain>
    </source>
</reference>
<name>A0A3L7AAJ4_9MICO</name>
<evidence type="ECO:0000313" key="4">
    <source>
        <dbReference type="EMBL" id="RLP76352.1"/>
    </source>
</evidence>
<evidence type="ECO:0000259" key="3">
    <source>
        <dbReference type="Pfam" id="PF10708"/>
    </source>
</evidence>
<keyword evidence="2" id="KW-1133">Transmembrane helix</keyword>
<sequence>MNKNPPPNLLPGWYGDPDGTRRKRWWNGEFWTEDYQDLVEPPPSPDETSSELGRLPAQSAVVEESPRMAKKPSGTGCLVVIVIVIGLIFTLFVWVGATGSSTDAPHGCSKLLPNADFKHCINRTGVWSGISK</sequence>
<evidence type="ECO:0000256" key="1">
    <source>
        <dbReference type="SAM" id="MobiDB-lite"/>
    </source>
</evidence>
<dbReference type="InterPro" id="IPR018929">
    <property type="entry name" value="DUF2510"/>
</dbReference>
<evidence type="ECO:0000313" key="5">
    <source>
        <dbReference type="Proteomes" id="UP000272503"/>
    </source>
</evidence>
<organism evidence="4 5">
    <name type="scientific">Mycetocola tolaasinivorans</name>
    <dbReference type="NCBI Taxonomy" id="76635"/>
    <lineage>
        <taxon>Bacteria</taxon>
        <taxon>Bacillati</taxon>
        <taxon>Actinomycetota</taxon>
        <taxon>Actinomycetes</taxon>
        <taxon>Micrococcales</taxon>
        <taxon>Microbacteriaceae</taxon>
        <taxon>Mycetocola</taxon>
    </lineage>
</organism>
<evidence type="ECO:0000256" key="2">
    <source>
        <dbReference type="SAM" id="Phobius"/>
    </source>
</evidence>
<keyword evidence="2" id="KW-0812">Transmembrane</keyword>
<dbReference type="AlphaFoldDB" id="A0A3L7AAJ4"/>
<feature type="domain" description="DUF2510" evidence="3">
    <location>
        <begin position="11"/>
        <end position="43"/>
    </location>
</feature>